<accession>A0A8J4ABT2</accession>
<organism evidence="5 6">
    <name type="scientific">Actinocatenispora comari</name>
    <dbReference type="NCBI Taxonomy" id="2807577"/>
    <lineage>
        <taxon>Bacteria</taxon>
        <taxon>Bacillati</taxon>
        <taxon>Actinomycetota</taxon>
        <taxon>Actinomycetes</taxon>
        <taxon>Micromonosporales</taxon>
        <taxon>Micromonosporaceae</taxon>
        <taxon>Actinocatenispora</taxon>
    </lineage>
</organism>
<dbReference type="Gene3D" id="3.40.30.120">
    <property type="match status" value="1"/>
</dbReference>
<feature type="domain" description="FAD-binding" evidence="4">
    <location>
        <begin position="4"/>
        <end position="374"/>
    </location>
</feature>
<sequence>MTNADVVVVGGGPVGLMVAGELLTRGVSVTVLERLTEPSETIKAGSISGRTVEVLERAGLGAELAEIEQRIMATVAKPARGGGTPGGGRPGARGHFAGIFKLGFTPEELPMAMELLELRPRGLFEAGEAGRASIGRPMMIMPQLELERVLGRWVARLGGTVRRGAEVTGVVADDDGVTVTLAGGEPVRCRYLVGCDGGRSAVRRLTGFAFPGTAPTMTGHQAIVELTGADGLAMGWNRNDTGLMVYGPFPGRVLTVEFDGPPADRDAPVTAAEVQASIRRVSGVDVTVTAMRTGTRFTDNARLADGYRRGRVLLAGDAAHVHSPFGGQGLNLGLGDAANLGWKLAAVLAGDADETLLDSYSAERHPVAERVLANTRAQLALLRPDPQSDALRALFTELMDLEQVNWYLTSMIGGLDVRYASDGHPLLGRFCPDPGLVTADGPVPLAELTTDGRGLLLDLADDPAVVAAATGHADRVRVVTAPAKNLGDVTGLLVRPDGHLAWVADAAAPADLDALSTALATWFGPAR</sequence>
<dbReference type="GO" id="GO:0016709">
    <property type="term" value="F:oxidoreductase activity, acting on paired donors, with incorporation or reduction of molecular oxygen, NAD(P)H as one donor, and incorporation of one atom of oxygen"/>
    <property type="evidence" value="ECO:0007669"/>
    <property type="project" value="UniProtKB-ARBA"/>
</dbReference>
<protein>
    <submittedName>
        <fullName evidence="5">FAD-dependent oxidoreductase</fullName>
    </submittedName>
</protein>
<keyword evidence="6" id="KW-1185">Reference proteome</keyword>
<dbReference type="Pfam" id="PF01494">
    <property type="entry name" value="FAD_binding_3"/>
    <property type="match status" value="1"/>
</dbReference>
<keyword evidence="2" id="KW-0285">Flavoprotein</keyword>
<dbReference type="EMBL" id="BOPO01000064">
    <property type="protein sequence ID" value="GIL28484.1"/>
    <property type="molecule type" value="Genomic_DNA"/>
</dbReference>
<dbReference type="RefSeq" id="WP_207126183.1">
    <property type="nucleotide sequence ID" value="NZ_BOPO01000064.1"/>
</dbReference>
<dbReference type="SUPFAM" id="SSF51905">
    <property type="entry name" value="FAD/NAD(P)-binding domain"/>
    <property type="match status" value="1"/>
</dbReference>
<proteinExistence type="predicted"/>
<dbReference type="Proteomes" id="UP000614996">
    <property type="component" value="Unassembled WGS sequence"/>
</dbReference>
<reference evidence="6" key="1">
    <citation type="journal article" date="2021" name="Int. J. Syst. Evol. Microbiol.">
        <title>Actinocatenispora comari sp. nov., an endophytic actinomycete isolated from aerial parts of Comarum salesowianum.</title>
        <authorList>
            <person name="Oyunbileg N."/>
            <person name="Iizaka Y."/>
            <person name="Hamada M."/>
            <person name="Davaapurev B.O."/>
            <person name="Fukumoto A."/>
            <person name="Tsetseg B."/>
            <person name="Kato F."/>
            <person name="Tamura T."/>
            <person name="Batkhuu J."/>
            <person name="Anzai Y."/>
        </authorList>
    </citation>
    <scope>NUCLEOTIDE SEQUENCE [LARGE SCALE GENOMIC DNA]</scope>
    <source>
        <strain evidence="6">NUM-2625</strain>
    </source>
</reference>
<gene>
    <name evidence="5" type="ORF">NUM_37380</name>
</gene>
<dbReference type="PRINTS" id="PR00420">
    <property type="entry name" value="RNGMNOXGNASE"/>
</dbReference>
<dbReference type="Pfam" id="PF21274">
    <property type="entry name" value="Rng_hyd_C"/>
    <property type="match status" value="1"/>
</dbReference>
<evidence type="ECO:0000313" key="5">
    <source>
        <dbReference type="EMBL" id="GIL28484.1"/>
    </source>
</evidence>
<comment type="cofactor">
    <cofactor evidence="1">
        <name>FAD</name>
        <dbReference type="ChEBI" id="CHEBI:57692"/>
    </cofactor>
</comment>
<evidence type="ECO:0000256" key="1">
    <source>
        <dbReference type="ARBA" id="ARBA00001974"/>
    </source>
</evidence>
<name>A0A8J4ABT2_9ACTN</name>
<dbReference type="InterPro" id="IPR036188">
    <property type="entry name" value="FAD/NAD-bd_sf"/>
</dbReference>
<evidence type="ECO:0000256" key="3">
    <source>
        <dbReference type="ARBA" id="ARBA00022827"/>
    </source>
</evidence>
<dbReference type="PANTHER" id="PTHR43004">
    <property type="entry name" value="TRK SYSTEM POTASSIUM UPTAKE PROTEIN"/>
    <property type="match status" value="1"/>
</dbReference>
<dbReference type="InterPro" id="IPR002938">
    <property type="entry name" value="FAD-bd"/>
</dbReference>
<keyword evidence="3" id="KW-0274">FAD</keyword>
<dbReference type="PANTHER" id="PTHR43004:SF19">
    <property type="entry name" value="BINDING MONOOXYGENASE, PUTATIVE (JCVI)-RELATED"/>
    <property type="match status" value="1"/>
</dbReference>
<evidence type="ECO:0000313" key="6">
    <source>
        <dbReference type="Proteomes" id="UP000614996"/>
    </source>
</evidence>
<dbReference type="InterPro" id="IPR050641">
    <property type="entry name" value="RIFMO-like"/>
</dbReference>
<evidence type="ECO:0000259" key="4">
    <source>
        <dbReference type="Pfam" id="PF01494"/>
    </source>
</evidence>
<evidence type="ECO:0000256" key="2">
    <source>
        <dbReference type="ARBA" id="ARBA00022630"/>
    </source>
</evidence>
<dbReference type="Gene3D" id="3.50.50.60">
    <property type="entry name" value="FAD/NAD(P)-binding domain"/>
    <property type="match status" value="2"/>
</dbReference>
<dbReference type="GO" id="GO:0071949">
    <property type="term" value="F:FAD binding"/>
    <property type="evidence" value="ECO:0007669"/>
    <property type="project" value="InterPro"/>
</dbReference>
<dbReference type="AlphaFoldDB" id="A0A8J4ABT2"/>
<comment type="caution">
    <text evidence="5">The sequence shown here is derived from an EMBL/GenBank/DDBJ whole genome shotgun (WGS) entry which is preliminary data.</text>
</comment>